<keyword evidence="4" id="KW-0274">FAD</keyword>
<dbReference type="GeneID" id="63798538"/>
<gene>
    <name evidence="7" type="ORF">BHQ10_009324</name>
</gene>
<keyword evidence="3" id="KW-0285">Flavoprotein</keyword>
<evidence type="ECO:0000256" key="2">
    <source>
        <dbReference type="ARBA" id="ARBA00010989"/>
    </source>
</evidence>
<evidence type="ECO:0000313" key="7">
    <source>
        <dbReference type="EMBL" id="RAO73312.1"/>
    </source>
</evidence>
<comment type="caution">
    <text evidence="7">The sequence shown here is derived from an EMBL/GenBank/DDBJ whole genome shotgun (WGS) entry which is preliminary data.</text>
</comment>
<accession>A0A364LBY5</accession>
<evidence type="ECO:0000256" key="4">
    <source>
        <dbReference type="ARBA" id="ARBA00022827"/>
    </source>
</evidence>
<dbReference type="AlphaFoldDB" id="A0A364LBY5"/>
<dbReference type="PANTHER" id="PTHR10961">
    <property type="entry name" value="PEROXISOMAL SARCOSINE OXIDASE"/>
    <property type="match status" value="1"/>
</dbReference>
<dbReference type="RefSeq" id="XP_040737826.1">
    <property type="nucleotide sequence ID" value="XM_040882228.1"/>
</dbReference>
<dbReference type="EMBL" id="MIKG01000023">
    <property type="protein sequence ID" value="RAO73312.1"/>
    <property type="molecule type" value="Genomic_DNA"/>
</dbReference>
<evidence type="ECO:0000313" key="8">
    <source>
        <dbReference type="Proteomes" id="UP000249363"/>
    </source>
</evidence>
<dbReference type="Gene3D" id="3.50.50.60">
    <property type="entry name" value="FAD/NAD(P)-binding domain"/>
    <property type="match status" value="2"/>
</dbReference>
<sequence length="304" mass="33381">MASGFHTSYLIIGAGVFGASTALQLAKQYLPPATEEPIRITLVDRPVVPDHKSASQDQSRIIRADYAEPLYTRLALEAKHLWRSDPLYKEFYHETGLIWADMNKTCFTKDVITNYRHLGIVKNDKDAKYRLVPPSEIRRLQNGVFSRAELGNIDELLLKESSGWVEANKTLKKVIDAAVHTGVVKRIEAEITRLIFDDDGNVCTGARTADGRIITADSIILATGAETAKLLVKSAPAIPELHVGSRLSAAGLITGILRLSENEASQLRSAPAFLIAGGKSQGEMTISPDRSTLPCIMENERDMN</sequence>
<dbReference type="STRING" id="1196081.A0A364LBY5"/>
<dbReference type="OrthoDB" id="4226202at2759"/>
<evidence type="ECO:0000256" key="1">
    <source>
        <dbReference type="ARBA" id="ARBA00001974"/>
    </source>
</evidence>
<comment type="cofactor">
    <cofactor evidence="1">
        <name>FAD</name>
        <dbReference type="ChEBI" id="CHEBI:57692"/>
    </cofactor>
</comment>
<dbReference type="Proteomes" id="UP000249363">
    <property type="component" value="Unassembled WGS sequence"/>
</dbReference>
<dbReference type="GO" id="GO:0008115">
    <property type="term" value="F:sarcosine oxidase activity"/>
    <property type="evidence" value="ECO:0007669"/>
    <property type="project" value="TreeGrafter"/>
</dbReference>
<dbReference type="SUPFAM" id="SSF51905">
    <property type="entry name" value="FAD/NAD(P)-binding domain"/>
    <property type="match status" value="1"/>
</dbReference>
<dbReference type="PANTHER" id="PTHR10961:SF46">
    <property type="entry name" value="PEROXISOMAL SARCOSINE OXIDASE"/>
    <property type="match status" value="1"/>
</dbReference>
<evidence type="ECO:0000259" key="6">
    <source>
        <dbReference type="Pfam" id="PF01266"/>
    </source>
</evidence>
<dbReference type="GO" id="GO:0050660">
    <property type="term" value="F:flavin adenine dinucleotide binding"/>
    <property type="evidence" value="ECO:0007669"/>
    <property type="project" value="InterPro"/>
</dbReference>
<dbReference type="InterPro" id="IPR006076">
    <property type="entry name" value="FAD-dep_OxRdtase"/>
</dbReference>
<comment type="similarity">
    <text evidence="2">Belongs to the MSOX/MTOX family.</text>
</comment>
<dbReference type="InterPro" id="IPR036188">
    <property type="entry name" value="FAD/NAD-bd_sf"/>
</dbReference>
<keyword evidence="8" id="KW-1185">Reference proteome</keyword>
<keyword evidence="5" id="KW-0560">Oxidoreductase</keyword>
<protein>
    <recommendedName>
        <fullName evidence="6">FAD dependent oxidoreductase domain-containing protein</fullName>
    </recommendedName>
</protein>
<name>A0A364LBY5_TALAM</name>
<reference evidence="7 8" key="1">
    <citation type="journal article" date="2017" name="Biotechnol. Biofuels">
        <title>Differential beta-glucosidase expression as a function of carbon source availability in Talaromyces amestolkiae: a genomic and proteomic approach.</title>
        <authorList>
            <person name="de Eugenio L.I."/>
            <person name="Mendez-Liter J.A."/>
            <person name="Nieto-Dominguez M."/>
            <person name="Alonso L."/>
            <person name="Gil-Munoz J."/>
            <person name="Barriuso J."/>
            <person name="Prieto A."/>
            <person name="Martinez M.J."/>
        </authorList>
    </citation>
    <scope>NUCLEOTIDE SEQUENCE [LARGE SCALE GENOMIC DNA]</scope>
    <source>
        <strain evidence="7 8">CIB</strain>
    </source>
</reference>
<dbReference type="Pfam" id="PF01266">
    <property type="entry name" value="DAO"/>
    <property type="match status" value="1"/>
</dbReference>
<dbReference type="InterPro" id="IPR045170">
    <property type="entry name" value="MTOX"/>
</dbReference>
<proteinExistence type="inferred from homology"/>
<evidence type="ECO:0000256" key="5">
    <source>
        <dbReference type="ARBA" id="ARBA00023002"/>
    </source>
</evidence>
<evidence type="ECO:0000256" key="3">
    <source>
        <dbReference type="ARBA" id="ARBA00022630"/>
    </source>
</evidence>
<organism evidence="7 8">
    <name type="scientific">Talaromyces amestolkiae</name>
    <dbReference type="NCBI Taxonomy" id="1196081"/>
    <lineage>
        <taxon>Eukaryota</taxon>
        <taxon>Fungi</taxon>
        <taxon>Dikarya</taxon>
        <taxon>Ascomycota</taxon>
        <taxon>Pezizomycotina</taxon>
        <taxon>Eurotiomycetes</taxon>
        <taxon>Eurotiomycetidae</taxon>
        <taxon>Eurotiales</taxon>
        <taxon>Trichocomaceae</taxon>
        <taxon>Talaromyces</taxon>
        <taxon>Talaromyces sect. Talaromyces</taxon>
    </lineage>
</organism>
<feature type="domain" description="FAD dependent oxidoreductase" evidence="6">
    <location>
        <begin position="9"/>
        <end position="232"/>
    </location>
</feature>